<evidence type="ECO:0000313" key="2">
    <source>
        <dbReference type="EMBL" id="DAD32667.1"/>
    </source>
</evidence>
<organism evidence="2 3">
    <name type="scientific">Nelumbo nucifera</name>
    <name type="common">Sacred lotus</name>
    <dbReference type="NCBI Taxonomy" id="4432"/>
    <lineage>
        <taxon>Eukaryota</taxon>
        <taxon>Viridiplantae</taxon>
        <taxon>Streptophyta</taxon>
        <taxon>Embryophyta</taxon>
        <taxon>Tracheophyta</taxon>
        <taxon>Spermatophyta</taxon>
        <taxon>Magnoliopsida</taxon>
        <taxon>Proteales</taxon>
        <taxon>Nelumbonaceae</taxon>
        <taxon>Nelumbo</taxon>
    </lineage>
</organism>
<dbReference type="EMBL" id="DUZY01000003">
    <property type="protein sequence ID" value="DAD32667.1"/>
    <property type="molecule type" value="Genomic_DNA"/>
</dbReference>
<name>A0A822YJH4_NELNU</name>
<protein>
    <recommendedName>
        <fullName evidence="1">DUF659 domain-containing protein</fullName>
    </recommendedName>
</protein>
<dbReference type="InterPro" id="IPR007021">
    <property type="entry name" value="DUF659"/>
</dbReference>
<dbReference type="SUPFAM" id="SSF53098">
    <property type="entry name" value="Ribonuclease H-like"/>
    <property type="match status" value="1"/>
</dbReference>
<dbReference type="Pfam" id="PF04937">
    <property type="entry name" value="DUF659"/>
    <property type="match status" value="1"/>
</dbReference>
<dbReference type="AlphaFoldDB" id="A0A822YJH4"/>
<keyword evidence="3" id="KW-1185">Reference proteome</keyword>
<feature type="domain" description="DUF659" evidence="1">
    <location>
        <begin position="11"/>
        <end position="51"/>
    </location>
</feature>
<gene>
    <name evidence="2" type="ORF">HUJ06_011519</name>
</gene>
<dbReference type="InterPro" id="IPR012337">
    <property type="entry name" value="RNaseH-like_sf"/>
</dbReference>
<proteinExistence type="predicted"/>
<accession>A0A822YJH4</accession>
<sequence length="228" mass="27130">MFDYFIVLLPLGKFFMAKHPHLTWTPCAAHCLDLILEDIGKLPFISKTIERIIALTGYIYNNPGLLNLMRKYTNQRELLWPAKAHFATFFLTLQRIYKQKKNLRDLFNSKDWNESKWVKEIKEKRVGETVMIPTFWNNVIFTLKVCSPLVQVLRLVDRGNKPSMGYIYEAMDRAKEAIASSFGRHEEKYKHIFEIIDKRWECQLHQPLHTASFYLNLKFYYDDAERID</sequence>
<evidence type="ECO:0000259" key="1">
    <source>
        <dbReference type="Pfam" id="PF04937"/>
    </source>
</evidence>
<evidence type="ECO:0000313" key="3">
    <source>
        <dbReference type="Proteomes" id="UP000607653"/>
    </source>
</evidence>
<dbReference type="PANTHER" id="PTHR32166">
    <property type="entry name" value="OSJNBA0013A04.12 PROTEIN"/>
    <property type="match status" value="1"/>
</dbReference>
<dbReference type="Proteomes" id="UP000607653">
    <property type="component" value="Unassembled WGS sequence"/>
</dbReference>
<reference evidence="2 3" key="1">
    <citation type="journal article" date="2020" name="Mol. Biol. Evol.">
        <title>Distinct Expression and Methylation Patterns for Genes with Different Fates following a Single Whole-Genome Duplication in Flowering Plants.</title>
        <authorList>
            <person name="Shi T."/>
            <person name="Rahmani R.S."/>
            <person name="Gugger P.F."/>
            <person name="Wang M."/>
            <person name="Li H."/>
            <person name="Zhang Y."/>
            <person name="Li Z."/>
            <person name="Wang Q."/>
            <person name="Van de Peer Y."/>
            <person name="Marchal K."/>
            <person name="Chen J."/>
        </authorList>
    </citation>
    <scope>NUCLEOTIDE SEQUENCE [LARGE SCALE GENOMIC DNA]</scope>
    <source>
        <tissue evidence="2">Leaf</tissue>
    </source>
</reference>
<comment type="caution">
    <text evidence="2">The sequence shown here is derived from an EMBL/GenBank/DDBJ whole genome shotgun (WGS) entry which is preliminary data.</text>
</comment>
<dbReference type="PANTHER" id="PTHR32166:SF74">
    <property type="entry name" value="OS05G0256350 PROTEIN"/>
    <property type="match status" value="1"/>
</dbReference>